<dbReference type="EMBL" id="UOFL01000033">
    <property type="protein sequence ID" value="VAW71885.1"/>
    <property type="molecule type" value="Genomic_DNA"/>
</dbReference>
<proteinExistence type="predicted"/>
<accession>A0A3B0XU63</accession>
<protein>
    <submittedName>
        <fullName evidence="1">Uncharacterized protein</fullName>
    </submittedName>
</protein>
<reference evidence="1" key="1">
    <citation type="submission" date="2018-06" db="EMBL/GenBank/DDBJ databases">
        <authorList>
            <person name="Zhirakovskaya E."/>
        </authorList>
    </citation>
    <scope>NUCLEOTIDE SEQUENCE</scope>
</reference>
<dbReference type="AlphaFoldDB" id="A0A3B0XU63"/>
<evidence type="ECO:0000313" key="1">
    <source>
        <dbReference type="EMBL" id="VAW71885.1"/>
    </source>
</evidence>
<name>A0A3B0XU63_9ZZZZ</name>
<sequence>MFEDDDYSSNTDDIYFEDLDPSCHDCGDTTSLDADCMHNDPFGFNDSSEL</sequence>
<organism evidence="1">
    <name type="scientific">hydrothermal vent metagenome</name>
    <dbReference type="NCBI Taxonomy" id="652676"/>
    <lineage>
        <taxon>unclassified sequences</taxon>
        <taxon>metagenomes</taxon>
        <taxon>ecological metagenomes</taxon>
    </lineage>
</organism>
<gene>
    <name evidence="1" type="ORF">MNBD_GAMMA12-1816</name>
</gene>